<comment type="subunit">
    <text evidence="9">Monomer.</text>
</comment>
<evidence type="ECO:0000256" key="1">
    <source>
        <dbReference type="ARBA" id="ARBA00022485"/>
    </source>
</evidence>
<keyword evidence="6 9" id="KW-0560">Oxidoreductase</keyword>
<feature type="binding site" evidence="9">
    <location>
        <position position="265"/>
    </location>
    <ligand>
        <name>[4Fe-4S] cluster</name>
        <dbReference type="ChEBI" id="CHEBI:49883"/>
        <label>1</label>
    </ligand>
</feature>
<evidence type="ECO:0000313" key="11">
    <source>
        <dbReference type="EMBL" id="KAF1688234.1"/>
    </source>
</evidence>
<comment type="caution">
    <text evidence="11">The sequence shown here is derived from an EMBL/GenBank/DDBJ whole genome shotgun (WGS) entry which is preliminary data.</text>
</comment>
<keyword evidence="12" id="KW-1185">Reference proteome</keyword>
<dbReference type="SUPFAM" id="SSF54862">
    <property type="entry name" value="4Fe-4S ferredoxins"/>
    <property type="match status" value="1"/>
</dbReference>
<dbReference type="PANTHER" id="PTHR30002">
    <property type="entry name" value="EPOXYQUEUOSINE REDUCTASE"/>
    <property type="match status" value="1"/>
</dbReference>
<feature type="binding site" evidence="9">
    <location>
        <begin position="258"/>
        <end position="259"/>
    </location>
    <ligand>
        <name>cob(II)alamin</name>
        <dbReference type="ChEBI" id="CHEBI:16304"/>
    </ligand>
</feature>
<gene>
    <name evidence="9 11" type="primary">queG</name>
    <name evidence="11" type="ORF">B1992_01585</name>
</gene>
<dbReference type="FunFam" id="3.30.70.20:FF:000017">
    <property type="entry name" value="Epoxyqueuosine reductase"/>
    <property type="match status" value="1"/>
</dbReference>
<dbReference type="UniPathway" id="UPA00392"/>
<evidence type="ECO:0000256" key="9">
    <source>
        <dbReference type="HAMAP-Rule" id="MF_00916"/>
    </source>
</evidence>
<evidence type="ECO:0000256" key="8">
    <source>
        <dbReference type="ARBA" id="ARBA00023014"/>
    </source>
</evidence>
<dbReference type="Pfam" id="PF08331">
    <property type="entry name" value="QueG_DUF1730"/>
    <property type="match status" value="1"/>
</dbReference>
<evidence type="ECO:0000256" key="6">
    <source>
        <dbReference type="ARBA" id="ARBA00023002"/>
    </source>
</evidence>
<comment type="cofactor">
    <cofactor evidence="9">
        <name>cob(II)alamin</name>
        <dbReference type="ChEBI" id="CHEBI:16304"/>
    </cofactor>
</comment>
<feature type="binding site" evidence="9">
    <location>
        <position position="231"/>
    </location>
    <ligand>
        <name>[4Fe-4S] cluster</name>
        <dbReference type="ChEBI" id="CHEBI:49883"/>
        <label>2</label>
    </ligand>
</feature>
<feature type="binding site" evidence="9">
    <location>
        <position position="73"/>
    </location>
    <ligand>
        <name>cob(II)alamin</name>
        <dbReference type="ChEBI" id="CHEBI:16304"/>
    </ligand>
</feature>
<dbReference type="EMBL" id="MWIP01000001">
    <property type="protein sequence ID" value="KAF1688234.1"/>
    <property type="molecule type" value="Genomic_DNA"/>
</dbReference>
<dbReference type="NCBIfam" id="TIGR00276">
    <property type="entry name" value="tRNA epoxyqueuosine(34) reductase QueG"/>
    <property type="match status" value="1"/>
</dbReference>
<keyword evidence="3 9" id="KW-0819">tRNA processing</keyword>
<dbReference type="GO" id="GO:0008616">
    <property type="term" value="P:tRNA queuosine(34) biosynthetic process"/>
    <property type="evidence" value="ECO:0007669"/>
    <property type="project" value="UniProtKB-UniRule"/>
</dbReference>
<dbReference type="GO" id="GO:0005737">
    <property type="term" value="C:cytoplasm"/>
    <property type="evidence" value="ECO:0007669"/>
    <property type="project" value="UniProtKB-SubCell"/>
</dbReference>
<evidence type="ECO:0000259" key="10">
    <source>
        <dbReference type="PROSITE" id="PS51379"/>
    </source>
</evidence>
<evidence type="ECO:0000256" key="2">
    <source>
        <dbReference type="ARBA" id="ARBA00022490"/>
    </source>
</evidence>
<dbReference type="InterPro" id="IPR013542">
    <property type="entry name" value="QueG_DUF1730"/>
</dbReference>
<feature type="binding site" evidence="9">
    <location>
        <position position="233"/>
    </location>
    <ligand>
        <name>cob(II)alamin</name>
        <dbReference type="ChEBI" id="CHEBI:16304"/>
    </ligand>
</feature>
<feature type="domain" description="4Fe-4S ferredoxin-type" evidence="10">
    <location>
        <begin position="193"/>
        <end position="225"/>
    </location>
</feature>
<dbReference type="Gene3D" id="3.30.70.20">
    <property type="match status" value="1"/>
</dbReference>
<dbReference type="InterPro" id="IPR017900">
    <property type="entry name" value="4Fe4S_Fe_S_CS"/>
</dbReference>
<comment type="catalytic activity">
    <reaction evidence="9">
        <text>epoxyqueuosine(34) in tRNA + AH2 = queuosine(34) in tRNA + A + H2O</text>
        <dbReference type="Rhea" id="RHEA:32159"/>
        <dbReference type="Rhea" id="RHEA-COMP:18571"/>
        <dbReference type="Rhea" id="RHEA-COMP:18582"/>
        <dbReference type="ChEBI" id="CHEBI:13193"/>
        <dbReference type="ChEBI" id="CHEBI:15377"/>
        <dbReference type="ChEBI" id="CHEBI:17499"/>
        <dbReference type="ChEBI" id="CHEBI:194431"/>
        <dbReference type="ChEBI" id="CHEBI:194443"/>
        <dbReference type="EC" id="1.17.99.6"/>
    </reaction>
</comment>
<keyword evidence="1 9" id="KW-0004">4Fe-4S</keyword>
<dbReference type="GO" id="GO:0046872">
    <property type="term" value="F:metal ion binding"/>
    <property type="evidence" value="ECO:0007669"/>
    <property type="project" value="UniProtKB-KW"/>
</dbReference>
<feature type="binding site" evidence="9">
    <location>
        <position position="175"/>
    </location>
    <ligand>
        <name>cob(II)alamin</name>
        <dbReference type="ChEBI" id="CHEBI:16304"/>
    </ligand>
</feature>
<evidence type="ECO:0000256" key="5">
    <source>
        <dbReference type="ARBA" id="ARBA00022785"/>
    </source>
</evidence>
<evidence type="ECO:0000256" key="7">
    <source>
        <dbReference type="ARBA" id="ARBA00023004"/>
    </source>
</evidence>
<feature type="binding site" evidence="9">
    <location>
        <position position="208"/>
    </location>
    <ligand>
        <name>[4Fe-4S] cluster</name>
        <dbReference type="ChEBI" id="CHEBI:49883"/>
        <label>1</label>
    </ligand>
</feature>
<comment type="caution">
    <text evidence="9">Lacks conserved residue(s) required for the propagation of feature annotation.</text>
</comment>
<comment type="pathway">
    <text evidence="9">tRNA modification; tRNA-queuosine biosynthesis.</text>
</comment>
<dbReference type="GO" id="GO:0031419">
    <property type="term" value="F:cobalamin binding"/>
    <property type="evidence" value="ECO:0007669"/>
    <property type="project" value="UniProtKB-KW"/>
</dbReference>
<dbReference type="PROSITE" id="PS00198">
    <property type="entry name" value="4FE4S_FER_1"/>
    <property type="match status" value="1"/>
</dbReference>
<feature type="binding site" evidence="9">
    <location>
        <position position="261"/>
    </location>
    <ligand>
        <name>[4Fe-4S] cluster</name>
        <dbReference type="ChEBI" id="CHEBI:49883"/>
        <label>2</label>
    </ligand>
</feature>
<feature type="binding site" evidence="9">
    <location>
        <position position="205"/>
    </location>
    <ligand>
        <name>[4Fe-4S] cluster</name>
        <dbReference type="ChEBI" id="CHEBI:49883"/>
        <label>1</label>
    </ligand>
</feature>
<keyword evidence="7 9" id="KW-0408">Iron</keyword>
<sequence>MPATPPAAAVPVAASFDPSAVARRVRELARELGFQHCGIAGIDLGEDEAHLRDWLARGLYGTMEWMARHGDKRARPQELIPGTVRVISVGLDYGRNDGDEAWNTLGDGQRAYVARYALGRDYHKLMRNRLQKLAERVQQEIGPFGHRVFVDSAPVLERALARNAGLGWIGKHTCLIDRNGGSWFFLGEIYVDLPLPLDEPASAHCGTCTRCIEVCPTGAIVAPYRLDARRCISYLTIEHEGAIPEELRPAIGNRIFGCDDCQLACPWNKFAKRTDEPDFRARNDLDTASLAQLFAWDEDEFLRRTEGSPIRRSGHERWLRNIAVALGNAPPTPEVLAALESRRAHPSPLVREHVAWALARHASGPPLPGIDG</sequence>
<name>A0A7V8K8D0_9GAMM</name>
<comment type="function">
    <text evidence="9">Catalyzes the conversion of epoxyqueuosine (oQ) to queuosine (Q), which is a hypermodified base found in the wobble positions of tRNA(Asp), tRNA(Asn), tRNA(His) and tRNA(Tyr).</text>
</comment>
<dbReference type="Proteomes" id="UP000462066">
    <property type="component" value="Unassembled WGS sequence"/>
</dbReference>
<organism evidence="11 12">
    <name type="scientific">Pseudoxanthomonas broegbernensis</name>
    <dbReference type="NCBI Taxonomy" id="83619"/>
    <lineage>
        <taxon>Bacteria</taxon>
        <taxon>Pseudomonadati</taxon>
        <taxon>Pseudomonadota</taxon>
        <taxon>Gammaproteobacteria</taxon>
        <taxon>Lysobacterales</taxon>
        <taxon>Lysobacteraceae</taxon>
        <taxon>Pseudoxanthomonas</taxon>
    </lineage>
</organism>
<feature type="binding site" evidence="9">
    <location>
        <position position="151"/>
    </location>
    <ligand>
        <name>cob(II)alamin</name>
        <dbReference type="ChEBI" id="CHEBI:16304"/>
    </ligand>
</feature>
<evidence type="ECO:0000256" key="3">
    <source>
        <dbReference type="ARBA" id="ARBA00022694"/>
    </source>
</evidence>
<keyword evidence="9" id="KW-0170">Cobalt</keyword>
<dbReference type="EC" id="1.17.99.6" evidence="9"/>
<feature type="active site" description="Proton donor" evidence="9">
    <location>
        <position position="151"/>
    </location>
</feature>
<keyword evidence="4 9" id="KW-0479">Metal-binding</keyword>
<dbReference type="GO" id="GO:0051539">
    <property type="term" value="F:4 iron, 4 sulfur cluster binding"/>
    <property type="evidence" value="ECO:0007669"/>
    <property type="project" value="UniProtKB-KW"/>
</dbReference>
<feature type="binding site" evidence="9">
    <location>
        <position position="186"/>
    </location>
    <ligand>
        <name>cob(II)alamin</name>
        <dbReference type="ChEBI" id="CHEBI:16304"/>
    </ligand>
</feature>
<comment type="subcellular location">
    <subcellularLocation>
        <location evidence="9">Cytoplasm</location>
    </subcellularLocation>
</comment>
<feature type="binding site" evidence="9">
    <location>
        <position position="211"/>
    </location>
    <ligand>
        <name>[4Fe-4S] cluster</name>
        <dbReference type="ChEBI" id="CHEBI:49883"/>
        <label>1</label>
    </ligand>
</feature>
<evidence type="ECO:0000256" key="4">
    <source>
        <dbReference type="ARBA" id="ARBA00022723"/>
    </source>
</evidence>
<dbReference type="RefSeq" id="WP_162309692.1">
    <property type="nucleotide sequence ID" value="NZ_JACHGU010000003.1"/>
</dbReference>
<accession>A0A7V8K8D0</accession>
<keyword evidence="8 9" id="KW-0411">Iron-sulfur</keyword>
<comment type="similarity">
    <text evidence="9">Belongs to the QueG family.</text>
</comment>
<dbReference type="GO" id="GO:0052693">
    <property type="term" value="F:epoxyqueuosine reductase activity"/>
    <property type="evidence" value="ECO:0007669"/>
    <property type="project" value="UniProtKB-UniRule"/>
</dbReference>
<evidence type="ECO:0000313" key="12">
    <source>
        <dbReference type="Proteomes" id="UP000462066"/>
    </source>
</evidence>
<dbReference type="PROSITE" id="PS51379">
    <property type="entry name" value="4FE4S_FER_2"/>
    <property type="match status" value="1"/>
</dbReference>
<keyword evidence="5 9" id="KW-0671">Queuosine biosynthesis</keyword>
<keyword evidence="2 9" id="KW-0963">Cytoplasm</keyword>
<comment type="cofactor">
    <cofactor evidence="9">
        <name>[4Fe-4S] cluster</name>
        <dbReference type="ChEBI" id="CHEBI:49883"/>
    </cofactor>
    <text evidence="9">Binds 2 [4Fe-4S] clusters per monomer.</text>
</comment>
<feature type="binding site" evidence="9">
    <location>
        <position position="258"/>
    </location>
    <ligand>
        <name>[4Fe-4S] cluster</name>
        <dbReference type="ChEBI" id="CHEBI:49883"/>
        <label>2</label>
    </ligand>
</feature>
<proteinExistence type="inferred from homology"/>
<dbReference type="AlphaFoldDB" id="A0A7V8K8D0"/>
<reference evidence="11 12" key="1">
    <citation type="submission" date="2017-10" db="EMBL/GenBank/DDBJ databases">
        <title>Whole genome sequencing of Pseudoxanthomonas broegbernensis DSM 12573(T).</title>
        <authorList>
            <person name="Kumar S."/>
            <person name="Bansal K."/>
            <person name="Kaur A."/>
            <person name="Patil P."/>
            <person name="Sharma S."/>
            <person name="Patil P.B."/>
        </authorList>
    </citation>
    <scope>NUCLEOTIDE SEQUENCE [LARGE SCALE GENOMIC DNA]</scope>
    <source>
        <strain evidence="11 12">DSM 12573</strain>
    </source>
</reference>
<dbReference type="PANTHER" id="PTHR30002:SF4">
    <property type="entry name" value="EPOXYQUEUOSINE REDUCTASE"/>
    <property type="match status" value="1"/>
</dbReference>
<feature type="binding site" evidence="9">
    <location>
        <position position="215"/>
    </location>
    <ligand>
        <name>[4Fe-4S] cluster</name>
        <dbReference type="ChEBI" id="CHEBI:49883"/>
        <label>2</label>
    </ligand>
</feature>
<keyword evidence="9" id="KW-0846">Cobalamin</keyword>
<dbReference type="HAMAP" id="MF_00916">
    <property type="entry name" value="QueG"/>
    <property type="match status" value="1"/>
</dbReference>
<dbReference type="InterPro" id="IPR004453">
    <property type="entry name" value="QueG"/>
</dbReference>
<dbReference type="Pfam" id="PF13484">
    <property type="entry name" value="Fer4_16"/>
    <property type="match status" value="1"/>
</dbReference>
<dbReference type="InterPro" id="IPR017896">
    <property type="entry name" value="4Fe4S_Fe-S-bd"/>
</dbReference>
<protein>
    <recommendedName>
        <fullName evidence="9">Epoxyqueuosine reductase</fullName>
        <ecNumber evidence="9">1.17.99.6</ecNumber>
    </recommendedName>
    <alternativeName>
        <fullName evidence="9">Queuosine biosynthesis protein QueG</fullName>
    </alternativeName>
</protein>